<evidence type="ECO:0000256" key="3">
    <source>
        <dbReference type="ARBA" id="ARBA00022448"/>
    </source>
</evidence>
<keyword evidence="5" id="KW-0677">Repeat</keyword>
<dbReference type="GO" id="GO:0005319">
    <property type="term" value="F:lipid transporter activity"/>
    <property type="evidence" value="ECO:0007669"/>
    <property type="project" value="TreeGrafter"/>
</dbReference>
<dbReference type="CDD" id="cd03263">
    <property type="entry name" value="ABC_subfamily_A"/>
    <property type="match status" value="1"/>
</dbReference>
<gene>
    <name evidence="13" type="primary">ABCA3</name>
    <name evidence="13" type="ORF">EVAR_42910_1</name>
</gene>
<dbReference type="InterPro" id="IPR003439">
    <property type="entry name" value="ABC_transporter-like_ATP-bd"/>
</dbReference>
<dbReference type="PANTHER" id="PTHR19229:SF36">
    <property type="entry name" value="ATP-BINDING CASSETTE SUB-FAMILY A MEMBER 2"/>
    <property type="match status" value="1"/>
</dbReference>
<comment type="subcellular location">
    <subcellularLocation>
        <location evidence="1">Membrane</location>
        <topology evidence="1">Multi-pass membrane protein</topology>
    </subcellularLocation>
</comment>
<feature type="transmembrane region" description="Helical" evidence="11">
    <location>
        <begin position="297"/>
        <end position="317"/>
    </location>
</feature>
<dbReference type="SMART" id="SM00382">
    <property type="entry name" value="AAA"/>
    <property type="match status" value="1"/>
</dbReference>
<dbReference type="InterPro" id="IPR017871">
    <property type="entry name" value="ABC_transporter-like_CS"/>
</dbReference>
<feature type="transmembrane region" description="Helical" evidence="11">
    <location>
        <begin position="1034"/>
        <end position="1054"/>
    </location>
</feature>
<evidence type="ECO:0000256" key="7">
    <source>
        <dbReference type="ARBA" id="ARBA00022840"/>
    </source>
</evidence>
<dbReference type="Proteomes" id="UP000299102">
    <property type="component" value="Unassembled WGS sequence"/>
</dbReference>
<keyword evidence="14" id="KW-1185">Reference proteome</keyword>
<reference evidence="13 14" key="1">
    <citation type="journal article" date="2019" name="Commun. Biol.">
        <title>The bagworm genome reveals a unique fibroin gene that provides high tensile strength.</title>
        <authorList>
            <person name="Kono N."/>
            <person name="Nakamura H."/>
            <person name="Ohtoshi R."/>
            <person name="Tomita M."/>
            <person name="Numata K."/>
            <person name="Arakawa K."/>
        </authorList>
    </citation>
    <scope>NUCLEOTIDE SEQUENCE [LARGE SCALE GENOMIC DNA]</scope>
</reference>
<evidence type="ECO:0000256" key="6">
    <source>
        <dbReference type="ARBA" id="ARBA00022741"/>
    </source>
</evidence>
<organism evidence="13 14">
    <name type="scientific">Eumeta variegata</name>
    <name type="common">Bagworm moth</name>
    <name type="synonym">Eumeta japonica</name>
    <dbReference type="NCBI Taxonomy" id="151549"/>
    <lineage>
        <taxon>Eukaryota</taxon>
        <taxon>Metazoa</taxon>
        <taxon>Ecdysozoa</taxon>
        <taxon>Arthropoda</taxon>
        <taxon>Hexapoda</taxon>
        <taxon>Insecta</taxon>
        <taxon>Pterygota</taxon>
        <taxon>Neoptera</taxon>
        <taxon>Endopterygota</taxon>
        <taxon>Lepidoptera</taxon>
        <taxon>Glossata</taxon>
        <taxon>Ditrysia</taxon>
        <taxon>Tineoidea</taxon>
        <taxon>Psychidae</taxon>
        <taxon>Oiketicinae</taxon>
        <taxon>Eumeta</taxon>
    </lineage>
</organism>
<evidence type="ECO:0000259" key="12">
    <source>
        <dbReference type="PROSITE" id="PS50893"/>
    </source>
</evidence>
<dbReference type="InterPro" id="IPR013525">
    <property type="entry name" value="ABC2_TM"/>
</dbReference>
<keyword evidence="6" id="KW-0547">Nucleotide-binding</keyword>
<dbReference type="FunFam" id="3.40.50.300:FF:000298">
    <property type="entry name" value="ATP-binding cassette sub-family A member 12"/>
    <property type="match status" value="1"/>
</dbReference>
<evidence type="ECO:0000256" key="11">
    <source>
        <dbReference type="SAM" id="Phobius"/>
    </source>
</evidence>
<dbReference type="Pfam" id="PF00005">
    <property type="entry name" value="ABC_tran"/>
    <property type="match status" value="1"/>
</dbReference>
<dbReference type="GO" id="GO:0140359">
    <property type="term" value="F:ABC-type transporter activity"/>
    <property type="evidence" value="ECO:0007669"/>
    <property type="project" value="InterPro"/>
</dbReference>
<keyword evidence="7 13" id="KW-0067">ATP-binding</keyword>
<evidence type="ECO:0000256" key="1">
    <source>
        <dbReference type="ARBA" id="ARBA00004141"/>
    </source>
</evidence>
<dbReference type="OrthoDB" id="6512918at2759"/>
<dbReference type="InterPro" id="IPR003593">
    <property type="entry name" value="AAA+_ATPase"/>
</dbReference>
<feature type="transmembrane region" description="Helical" evidence="11">
    <location>
        <begin position="1093"/>
        <end position="1115"/>
    </location>
</feature>
<dbReference type="PROSITE" id="PS50893">
    <property type="entry name" value="ABC_TRANSPORTER_2"/>
    <property type="match status" value="1"/>
</dbReference>
<keyword evidence="9 11" id="KW-0472">Membrane</keyword>
<evidence type="ECO:0000256" key="4">
    <source>
        <dbReference type="ARBA" id="ARBA00022692"/>
    </source>
</evidence>
<evidence type="ECO:0000256" key="9">
    <source>
        <dbReference type="ARBA" id="ARBA00023136"/>
    </source>
</evidence>
<dbReference type="SUPFAM" id="SSF52540">
    <property type="entry name" value="P-loop containing nucleoside triphosphate hydrolases"/>
    <property type="match status" value="1"/>
</dbReference>
<feature type="region of interest" description="Disordered" evidence="10">
    <location>
        <begin position="1432"/>
        <end position="1463"/>
    </location>
</feature>
<comment type="similarity">
    <text evidence="2">Belongs to the ABC transporter superfamily. ABCA family.</text>
</comment>
<evidence type="ECO:0000256" key="8">
    <source>
        <dbReference type="ARBA" id="ARBA00022989"/>
    </source>
</evidence>
<dbReference type="GO" id="GO:0005524">
    <property type="term" value="F:ATP binding"/>
    <property type="evidence" value="ECO:0007669"/>
    <property type="project" value="UniProtKB-KW"/>
</dbReference>
<dbReference type="STRING" id="151549.A0A4C1WV12"/>
<feature type="compositionally biased region" description="Polar residues" evidence="10">
    <location>
        <begin position="2007"/>
        <end position="2017"/>
    </location>
</feature>
<feature type="compositionally biased region" description="Polar residues" evidence="10">
    <location>
        <begin position="1432"/>
        <end position="1445"/>
    </location>
</feature>
<feature type="compositionally biased region" description="Acidic residues" evidence="10">
    <location>
        <begin position="2018"/>
        <end position="2028"/>
    </location>
</feature>
<dbReference type="Pfam" id="PF12698">
    <property type="entry name" value="ABC2_membrane_3"/>
    <property type="match status" value="1"/>
</dbReference>
<evidence type="ECO:0000256" key="5">
    <source>
        <dbReference type="ARBA" id="ARBA00022737"/>
    </source>
</evidence>
<feature type="transmembrane region" description="Helical" evidence="11">
    <location>
        <begin position="984"/>
        <end position="1004"/>
    </location>
</feature>
<name>A0A4C1WV12_EUMVA</name>
<keyword evidence="3" id="KW-0813">Transport</keyword>
<proteinExistence type="inferred from homology"/>
<feature type="region of interest" description="Disordered" evidence="10">
    <location>
        <begin position="1988"/>
        <end position="2028"/>
    </location>
</feature>
<dbReference type="GO" id="GO:0016020">
    <property type="term" value="C:membrane"/>
    <property type="evidence" value="ECO:0007669"/>
    <property type="project" value="UniProtKB-SubCell"/>
</dbReference>
<dbReference type="PANTHER" id="PTHR19229">
    <property type="entry name" value="ATP-BINDING CASSETTE TRANSPORTER SUBFAMILY A ABCA"/>
    <property type="match status" value="1"/>
</dbReference>
<feature type="region of interest" description="Disordered" evidence="10">
    <location>
        <begin position="1174"/>
        <end position="1224"/>
    </location>
</feature>
<evidence type="ECO:0000256" key="2">
    <source>
        <dbReference type="ARBA" id="ARBA00008869"/>
    </source>
</evidence>
<comment type="caution">
    <text evidence="13">The sequence shown here is derived from an EMBL/GenBank/DDBJ whole genome shotgun (WGS) entry which is preliminary data.</text>
</comment>
<keyword evidence="4 11" id="KW-0812">Transmembrane</keyword>
<feature type="compositionally biased region" description="Polar residues" evidence="10">
    <location>
        <begin position="1174"/>
        <end position="1221"/>
    </location>
</feature>
<evidence type="ECO:0000313" key="13">
    <source>
        <dbReference type="EMBL" id="GBP54710.1"/>
    </source>
</evidence>
<feature type="transmembrane region" description="Helical" evidence="11">
    <location>
        <begin position="1066"/>
        <end position="1087"/>
    </location>
</feature>
<dbReference type="GO" id="GO:0016887">
    <property type="term" value="F:ATP hydrolysis activity"/>
    <property type="evidence" value="ECO:0007669"/>
    <property type="project" value="InterPro"/>
</dbReference>
<feature type="compositionally biased region" description="Low complexity" evidence="10">
    <location>
        <begin position="1446"/>
        <end position="1456"/>
    </location>
</feature>
<evidence type="ECO:0000313" key="14">
    <source>
        <dbReference type="Proteomes" id="UP000299102"/>
    </source>
</evidence>
<dbReference type="Gene3D" id="3.40.50.300">
    <property type="entry name" value="P-loop containing nucleotide triphosphate hydrolases"/>
    <property type="match status" value="1"/>
</dbReference>
<feature type="transmembrane region" description="Helical" evidence="11">
    <location>
        <begin position="268"/>
        <end position="291"/>
    </location>
</feature>
<protein>
    <submittedName>
        <fullName evidence="13">ATP-binding cassette sub-family A member 3</fullName>
    </submittedName>
</protein>
<dbReference type="EMBL" id="BGZK01000653">
    <property type="protein sequence ID" value="GBP54710.1"/>
    <property type="molecule type" value="Genomic_DNA"/>
</dbReference>
<sequence length="2028" mass="227420">MRLTRLTFAYSPESPVLEDVIRSSVVNLLRQNLRELFPSLVDTIPDLIDLLPPGLWNQTLAEEILKRSIRVQAYEDSGQLTGLYIEEETTRVVLAAVQFDDSLYGATELPKNLSYSIRFPERPRTFQFLQQGGRSWRSDLLFPIFDTPGPRSANSPQGGRDPGYVNEMFIALQHSVSMELVSRLADVDLSGYQVNIQRFPYPSYLEDFAVEVLQFIFPSFLMMSFCYTAVNIAKAVTLEKEMQLKIPWFTTEDGISGYSVFTNTPWSVLIFFIGLYSACTIFFCFMLSGFFSKASTAALFTGLIWFVTYVPSFLLAVDINYSPAVQAITCLSINSAMSYGFGLLLAAESSGGMGWGQFMNAPSTDVHFVFGHVVIMLAVDCVIYMLIALYLEQVLPGAYGVPRPWYFPLQRSFWFPNTNRDGNVIVPESSASEVVKENDPTQYPAGVQISKLTKVFGKNVAVNELSLNVYEGQITVLLGHNGAGKSTTISMLTGNIKPSYGTVILGGYNLSTQLEAARTQLGLCPQHNVIFDDLTVEEHIEFFSRLKGYSGLELKMEIDMLIEKLELQEKRKYQAGGLSGGQKRRLAVGVALSGGTRVVLLDEPTSGMDPSSRRALWDLLQREKKDRSIILTTHFMDEADVLGDRVAIMAHGRLQCVGSPYFLKRHYGVGYTLVVVKGESFDTEECTRLIQKYITDAHVKEDRGTEVTYSLPNEYSHCFVNLLTDLEAKVNSIGFKNYGLTATTLEDVFMRNKAGRSDWLSSTVAANGGSLAEDTSGVDALSVARGDANSDSVVNDDFDTDRVELHNHTKRPNISQAINTERRWFTDTEEAVATYEKAIEATPKFSSTETLLSYEGAVGGLAARAARAYAAPFAEADPASTALQWVHSQTPGDYYLEKGQNPEVLAEMRHTNLIGASFNDSAAVAWFSNFGYHDVAISVAGVHAALLRALVPDASLVVYNHPLEATYADQTDQQTLLSMMAMQLSSGIGSSVSIISAVFVMFYIKERVIRAKLLQKAAGIQPAVLWGSASIVDWFWFELACIGFVITCTAYQVVGLSTAQELGRMYLCLMVYGAAMLPLVYIFSYFFEKPSSGFTVLFFIHVLLGVMGSQIVATLQTPGLDTEHVAEIIDAILQFFPLYSFIVAIRFVVVPHVLRILVCLWNLPSDTWAENTSLASTSRQPSNSTVDNDPCAKSTSSQQNNSTARDSDVTSSLRPVSTNHEPSIIPEPSVEVSIELESVEAVSYITEESSVTLECDSNSFTPSKSSERDITSEKTQTCIYCEQKPKRHRLKRLPLHTCDKNLFLIKLNEEKEDMAELIEKVQDVMNPTIYYHKNCQLEYSYKVSSKKNTVKTSWHELRKHHQAALMNYPGIEELETEATYYSMLKSTICPDAIKTSSNLCTGIAFDNYDRFVETNDGKDTLHDTVGIIYQNIDPNISQESDTPNLPSSSSEEPGTSGKRRRRTMEITELEERPYMKKPKMTDSLEISIHEAEEILPTNLQLYNNIDIIWMLSHAYHLPNLPMWVGYNSLISNNENNPMQIVSYLTPINLSPTNTSVVLETMEQSLKICEEVKQSSIQVTYDLAIAKVALQIQATEAPKFDKLFIHLGPFHIMMSYFKAVGKFITDCGLSNVMVQSSLLASGSVTGFLDGKHFNRCKRLHPLVSVGLEILHFKSFLDMNNVEISDAVIEELVRLQNTPISSFEIENEELKLLLHNYCIHKQQTLNGKAASEPVEKFLLNIEKNGEAKRQMFISECESDISRFEKSIQRTPQENFALDYSKKNKTKVGGTGNNQRYINLTKVYEHLGPSLSRSLPGFHALTGCDFNPAFFKRGKKRPLNILMKKPEYQQAFMQFGGPESFTEELIQENIFNTIQKFICEIYNVSGVLDVDAARLQLFFNNYSVNNFNEAFNRKNLKNVDASNLPPCKTELFQQFLRANYISSVWNNANVKLPTIFTPEHNGWRFEENQYHFHWFDGEQLPGDISEFVKNSDEAASNGNITDDDEDDDSSGQYRNWQNDENSNDLVDEYDE</sequence>
<feature type="transmembrane region" description="Helical" evidence="11">
    <location>
        <begin position="324"/>
        <end position="347"/>
    </location>
</feature>
<feature type="transmembrane region" description="Helical" evidence="11">
    <location>
        <begin position="367"/>
        <end position="391"/>
    </location>
</feature>
<keyword evidence="8 11" id="KW-1133">Transmembrane helix</keyword>
<feature type="domain" description="ABC transporter" evidence="12">
    <location>
        <begin position="447"/>
        <end position="676"/>
    </location>
</feature>
<dbReference type="InterPro" id="IPR026082">
    <property type="entry name" value="ABCA"/>
</dbReference>
<dbReference type="InterPro" id="IPR027417">
    <property type="entry name" value="P-loop_NTPase"/>
</dbReference>
<evidence type="ECO:0000256" key="10">
    <source>
        <dbReference type="SAM" id="MobiDB-lite"/>
    </source>
</evidence>
<dbReference type="PROSITE" id="PS00211">
    <property type="entry name" value="ABC_TRANSPORTER_1"/>
    <property type="match status" value="1"/>
</dbReference>
<accession>A0A4C1WV12</accession>